<proteinExistence type="predicted"/>
<dbReference type="EMBL" id="JACGWJ010000028">
    <property type="protein sequence ID" value="KAL0307049.1"/>
    <property type="molecule type" value="Genomic_DNA"/>
</dbReference>
<sequence>MPAPIDPDFADVAPSKLILMVPRGGGTQLRISVALSRAWHSEFFQSKNSFHDLTELDMSPAGSSPFPSHKYLVLFSHIFQQRANPSRLLSFPFS</sequence>
<name>A0AAW2KJQ0_SESRA</name>
<protein>
    <recommendedName>
        <fullName evidence="2">Sulfotransferase</fullName>
    </recommendedName>
</protein>
<evidence type="ECO:0000313" key="1">
    <source>
        <dbReference type="EMBL" id="KAL0307049.1"/>
    </source>
</evidence>
<reference evidence="1" key="1">
    <citation type="submission" date="2020-06" db="EMBL/GenBank/DDBJ databases">
        <authorList>
            <person name="Li T."/>
            <person name="Hu X."/>
            <person name="Zhang T."/>
            <person name="Song X."/>
            <person name="Zhang H."/>
            <person name="Dai N."/>
            <person name="Sheng W."/>
            <person name="Hou X."/>
            <person name="Wei L."/>
        </authorList>
    </citation>
    <scope>NUCLEOTIDE SEQUENCE</scope>
    <source>
        <strain evidence="1">G02</strain>
        <tissue evidence="1">Leaf</tissue>
    </source>
</reference>
<gene>
    <name evidence="1" type="ORF">Sradi_6122200</name>
</gene>
<comment type="caution">
    <text evidence="1">The sequence shown here is derived from an EMBL/GenBank/DDBJ whole genome shotgun (WGS) entry which is preliminary data.</text>
</comment>
<accession>A0AAW2KJQ0</accession>
<dbReference type="AlphaFoldDB" id="A0AAW2KJQ0"/>
<reference evidence="1" key="2">
    <citation type="journal article" date="2024" name="Plant">
        <title>Genomic evolution and insights into agronomic trait innovations of Sesamum species.</title>
        <authorList>
            <person name="Miao H."/>
            <person name="Wang L."/>
            <person name="Qu L."/>
            <person name="Liu H."/>
            <person name="Sun Y."/>
            <person name="Le M."/>
            <person name="Wang Q."/>
            <person name="Wei S."/>
            <person name="Zheng Y."/>
            <person name="Lin W."/>
            <person name="Duan Y."/>
            <person name="Cao H."/>
            <person name="Xiong S."/>
            <person name="Wang X."/>
            <person name="Wei L."/>
            <person name="Li C."/>
            <person name="Ma Q."/>
            <person name="Ju M."/>
            <person name="Zhao R."/>
            <person name="Li G."/>
            <person name="Mu C."/>
            <person name="Tian Q."/>
            <person name="Mei H."/>
            <person name="Zhang T."/>
            <person name="Gao T."/>
            <person name="Zhang H."/>
        </authorList>
    </citation>
    <scope>NUCLEOTIDE SEQUENCE</scope>
    <source>
        <strain evidence="1">G02</strain>
    </source>
</reference>
<evidence type="ECO:0008006" key="2">
    <source>
        <dbReference type="Google" id="ProtNLM"/>
    </source>
</evidence>
<organism evidence="1">
    <name type="scientific">Sesamum radiatum</name>
    <name type="common">Black benniseed</name>
    <dbReference type="NCBI Taxonomy" id="300843"/>
    <lineage>
        <taxon>Eukaryota</taxon>
        <taxon>Viridiplantae</taxon>
        <taxon>Streptophyta</taxon>
        <taxon>Embryophyta</taxon>
        <taxon>Tracheophyta</taxon>
        <taxon>Spermatophyta</taxon>
        <taxon>Magnoliopsida</taxon>
        <taxon>eudicotyledons</taxon>
        <taxon>Gunneridae</taxon>
        <taxon>Pentapetalae</taxon>
        <taxon>asterids</taxon>
        <taxon>lamiids</taxon>
        <taxon>Lamiales</taxon>
        <taxon>Pedaliaceae</taxon>
        <taxon>Sesamum</taxon>
    </lineage>
</organism>